<name>A0A9N8VLZ6_9GLOM</name>
<feature type="compositionally biased region" description="Polar residues" evidence="3">
    <location>
        <begin position="504"/>
        <end position="514"/>
    </location>
</feature>
<feature type="region of interest" description="Disordered" evidence="3">
    <location>
        <begin position="201"/>
        <end position="229"/>
    </location>
</feature>
<dbReference type="CDD" id="cd00067">
    <property type="entry name" value="GAL4"/>
    <property type="match status" value="1"/>
</dbReference>
<dbReference type="Gene3D" id="3.30.450.20">
    <property type="entry name" value="PAS domain"/>
    <property type="match status" value="1"/>
</dbReference>
<dbReference type="PANTHER" id="PTHR47659">
    <property type="entry name" value="ZN(II)2CYS6 TRANSCRIPTION FACTOR (EUROFUNG)-RELATED"/>
    <property type="match status" value="1"/>
</dbReference>
<dbReference type="OrthoDB" id="1555531at2759"/>
<keyword evidence="7" id="KW-1185">Reference proteome</keyword>
<dbReference type="SUPFAM" id="SSF55785">
    <property type="entry name" value="PYP-like sensor domain (PAS domain)"/>
    <property type="match status" value="1"/>
</dbReference>
<protein>
    <submittedName>
        <fullName evidence="6">9761_t:CDS:1</fullName>
    </submittedName>
</protein>
<evidence type="ECO:0000313" key="7">
    <source>
        <dbReference type="Proteomes" id="UP000789739"/>
    </source>
</evidence>
<feature type="region of interest" description="Disordered" evidence="3">
    <location>
        <begin position="458"/>
        <end position="531"/>
    </location>
</feature>
<organism evidence="6 7">
    <name type="scientific">Paraglomus brasilianum</name>
    <dbReference type="NCBI Taxonomy" id="144538"/>
    <lineage>
        <taxon>Eukaryota</taxon>
        <taxon>Fungi</taxon>
        <taxon>Fungi incertae sedis</taxon>
        <taxon>Mucoromycota</taxon>
        <taxon>Glomeromycotina</taxon>
        <taxon>Glomeromycetes</taxon>
        <taxon>Paraglomerales</taxon>
        <taxon>Paraglomeraceae</taxon>
        <taxon>Paraglomus</taxon>
    </lineage>
</organism>
<dbReference type="InterPro" id="IPR036864">
    <property type="entry name" value="Zn2-C6_fun-type_DNA-bd_sf"/>
</dbReference>
<dbReference type="PANTHER" id="PTHR47659:SF4">
    <property type="entry name" value="ZN(II)2CYS6 TRANSCRIPTION FACTOR (EUROFUNG)"/>
    <property type="match status" value="1"/>
</dbReference>
<feature type="region of interest" description="Disordered" evidence="3">
    <location>
        <begin position="39"/>
        <end position="61"/>
    </location>
</feature>
<feature type="compositionally biased region" description="Low complexity" evidence="3">
    <location>
        <begin position="154"/>
        <end position="178"/>
    </location>
</feature>
<dbReference type="InterPro" id="IPR000014">
    <property type="entry name" value="PAS"/>
</dbReference>
<keyword evidence="2" id="KW-0539">Nucleus</keyword>
<feature type="compositionally biased region" description="Basic and acidic residues" evidence="3">
    <location>
        <begin position="518"/>
        <end position="531"/>
    </location>
</feature>
<dbReference type="Pfam" id="PF00172">
    <property type="entry name" value="Zn_clus"/>
    <property type="match status" value="1"/>
</dbReference>
<dbReference type="GO" id="GO:0000981">
    <property type="term" value="F:DNA-binding transcription factor activity, RNA polymerase II-specific"/>
    <property type="evidence" value="ECO:0007669"/>
    <property type="project" value="InterPro"/>
</dbReference>
<dbReference type="GO" id="GO:0008270">
    <property type="term" value="F:zinc ion binding"/>
    <property type="evidence" value="ECO:0007669"/>
    <property type="project" value="InterPro"/>
</dbReference>
<dbReference type="Proteomes" id="UP000789739">
    <property type="component" value="Unassembled WGS sequence"/>
</dbReference>
<dbReference type="AlphaFoldDB" id="A0A9N8VLZ6"/>
<dbReference type="SUPFAM" id="SSF57701">
    <property type="entry name" value="Zn2/Cys6 DNA-binding domain"/>
    <property type="match status" value="1"/>
</dbReference>
<proteinExistence type="predicted"/>
<comment type="caution">
    <text evidence="6">The sequence shown here is derived from an EMBL/GenBank/DDBJ whole genome shotgun (WGS) entry which is preliminary data.</text>
</comment>
<dbReference type="InterPro" id="IPR001138">
    <property type="entry name" value="Zn2Cys6_DnaBD"/>
</dbReference>
<dbReference type="PROSITE" id="PS50048">
    <property type="entry name" value="ZN2_CY6_FUNGAL_2"/>
    <property type="match status" value="1"/>
</dbReference>
<evidence type="ECO:0000256" key="3">
    <source>
        <dbReference type="SAM" id="MobiDB-lite"/>
    </source>
</evidence>
<accession>A0A9N8VLZ6</accession>
<evidence type="ECO:0000313" key="6">
    <source>
        <dbReference type="EMBL" id="CAG8454036.1"/>
    </source>
</evidence>
<feature type="compositionally biased region" description="Polar residues" evidence="3">
    <location>
        <begin position="135"/>
        <end position="149"/>
    </location>
</feature>
<evidence type="ECO:0000256" key="1">
    <source>
        <dbReference type="ARBA" id="ARBA00022723"/>
    </source>
</evidence>
<dbReference type="InterPro" id="IPR035965">
    <property type="entry name" value="PAS-like_dom_sf"/>
</dbReference>
<keyword evidence="1" id="KW-0479">Metal-binding</keyword>
<reference evidence="6" key="1">
    <citation type="submission" date="2021-06" db="EMBL/GenBank/DDBJ databases">
        <authorList>
            <person name="Kallberg Y."/>
            <person name="Tangrot J."/>
            <person name="Rosling A."/>
        </authorList>
    </citation>
    <scope>NUCLEOTIDE SEQUENCE</scope>
    <source>
        <strain evidence="6">BR232B</strain>
    </source>
</reference>
<feature type="compositionally biased region" description="Basic residues" evidence="3">
    <location>
        <begin position="121"/>
        <end position="134"/>
    </location>
</feature>
<sequence length="664" mass="74322">MTTPLRPEQPYLLPNFSSGTHKPYVFDPSLYPTYAQYPRQATSEPSNHHIATTPPPTNSNVEETNMANASNATTVKRTSKTHVPSACINCKRAHLACDVSRPCKRCIALGRVDTCVDIKHKKRGRPKLKDKKSHPYNTHATKTWTNNPQIHHFLPPTTSNSISSPSPSPSQLSQTSPPQSSPPQELPQRQTPLILPQQLQPSQQYPTCMSPPQQLSPISPHHQRSPSYIKPSSQYVTSYSQPIFTTSTYPQTPPSISPITENPPVIMFLTATDIWCARVSDESLAMLGYYSKELTHKSLLEYVHPSFRDSLRKMVISLTDNAEKYYNHYHAQTYAPYPPSFREPPLTTQDPGFYALPLEELRYPAANGGHAIEVSDMISLRQRSGEYDLYNVKMHFGGGLGGDLSRKDTWNKLYVVAYFTKTRPGNSNNGSIGRVASFGHGSRMNRAFDIDQNRDYALSDSSLSNHPHASQSQHQIHSLQTPSSPQEYSSTSVRVRQPHPDMYQQRQVQSSLTNHPHIPHDYKPDPREAHRNMQTNTPSMTSQSYIDDHHSVAISPPSILVDGYPATPRNGSSSTGHGVFHASSTTRTLSNTQIFPQSHPNQQTHSHIGNIQMTRMHNRHSRHASSAYGGYMDIGLMSRGQEKDSNRESGRMSVTSLLCKEGME</sequence>
<dbReference type="CDD" id="cd00130">
    <property type="entry name" value="PAS"/>
    <property type="match status" value="1"/>
</dbReference>
<dbReference type="InterPro" id="IPR050335">
    <property type="entry name" value="ERT1_acuK_gluconeogen_tf"/>
</dbReference>
<feature type="region of interest" description="Disordered" evidence="3">
    <location>
        <begin position="121"/>
        <end position="188"/>
    </location>
</feature>
<dbReference type="EMBL" id="CAJVPI010000009">
    <property type="protein sequence ID" value="CAG8454036.1"/>
    <property type="molecule type" value="Genomic_DNA"/>
</dbReference>
<gene>
    <name evidence="6" type="ORF">PBRASI_LOCUS201</name>
</gene>
<dbReference type="PROSITE" id="PS50112">
    <property type="entry name" value="PAS"/>
    <property type="match status" value="1"/>
</dbReference>
<feature type="compositionally biased region" description="Polar residues" evidence="3">
    <location>
        <begin position="459"/>
        <end position="494"/>
    </location>
</feature>
<evidence type="ECO:0000259" key="5">
    <source>
        <dbReference type="PROSITE" id="PS50112"/>
    </source>
</evidence>
<evidence type="ECO:0000256" key="2">
    <source>
        <dbReference type="ARBA" id="ARBA00023242"/>
    </source>
</evidence>
<feature type="domain" description="Zn(2)-C6 fungal-type" evidence="4">
    <location>
        <begin position="86"/>
        <end position="117"/>
    </location>
</feature>
<evidence type="ECO:0000259" key="4">
    <source>
        <dbReference type="PROSITE" id="PS50048"/>
    </source>
</evidence>
<feature type="compositionally biased region" description="Polar residues" evidence="3">
    <location>
        <begin position="205"/>
        <end position="217"/>
    </location>
</feature>
<dbReference type="SMART" id="SM00066">
    <property type="entry name" value="GAL4"/>
    <property type="match status" value="1"/>
</dbReference>
<dbReference type="PROSITE" id="PS00463">
    <property type="entry name" value="ZN2_CY6_FUNGAL_1"/>
    <property type="match status" value="1"/>
</dbReference>
<feature type="domain" description="PAS" evidence="5">
    <location>
        <begin position="252"/>
        <end position="322"/>
    </location>
</feature>